<sequence length="335" mass="33480">MRPGPRNALTDVHGLAVGHAEDAALLSGTTVVLCDAPATAGVDVRGGGPGTRETALLAPEMTVPGVDAIVLSGGSAFGLDAASGVQAFLRAAGRGFEVAGHRVPIVPGAILFDLANGGDKGWGRYPPYRDLGWRAAEAAGADFALGSVGAGLGATTANYRGGVGSASLVLDNGCTVAALAVVNAVGRATVGEGPHFWAGAWEIGGEFGGHGLPCPVPAEALLPLTKGETPGAATTLAVVATDAALSKPETSRLATMAQDGMARALHPIHTPLDGDIVFALATGRRELVSPLRDMVRIGSAAAICLARAIARGVYEAGAAGAGSALLPAYRDRFSR</sequence>
<name>V4T766_9HYPH</name>
<reference evidence="2 3" key="1">
    <citation type="journal article" date="2014" name="Genome Announc.">
        <title>Draft Genome Sequence of Lutibaculum baratangense Strain AMV1T, Isolated from a Mud Volcano in Andamans, India.</title>
        <authorList>
            <person name="Singh A."/>
            <person name="Sreenivas A."/>
            <person name="Sathyanarayana Reddy G."/>
            <person name="Pinnaka A.K."/>
            <person name="Shivaji S."/>
        </authorList>
    </citation>
    <scope>NUCLEOTIDE SEQUENCE [LARGE SCALE GENOMIC DNA]</scope>
    <source>
        <strain evidence="2 3">AMV1</strain>
    </source>
</reference>
<keyword evidence="3" id="KW-1185">Reference proteome</keyword>
<dbReference type="PANTHER" id="PTHR36512">
    <property type="entry name" value="D-AMINOPEPTIDASE"/>
    <property type="match status" value="1"/>
</dbReference>
<dbReference type="AlphaFoldDB" id="V4T766"/>
<dbReference type="Pfam" id="PF03576">
    <property type="entry name" value="Peptidase_S58"/>
    <property type="match status" value="1"/>
</dbReference>
<dbReference type="OrthoDB" id="9808347at2"/>
<protein>
    <submittedName>
        <fullName evidence="2">Peptidase, T4 family</fullName>
    </submittedName>
</protein>
<organism evidence="2 3">
    <name type="scientific">Lutibaculum baratangense AMV1</name>
    <dbReference type="NCBI Taxonomy" id="631454"/>
    <lineage>
        <taxon>Bacteria</taxon>
        <taxon>Pseudomonadati</taxon>
        <taxon>Pseudomonadota</taxon>
        <taxon>Alphaproteobacteria</taxon>
        <taxon>Hyphomicrobiales</taxon>
        <taxon>Tepidamorphaceae</taxon>
        <taxon>Lutibaculum</taxon>
    </lineage>
</organism>
<dbReference type="Proteomes" id="UP000017819">
    <property type="component" value="Unassembled WGS sequence"/>
</dbReference>
<dbReference type="GO" id="GO:0004177">
    <property type="term" value="F:aminopeptidase activity"/>
    <property type="evidence" value="ECO:0007669"/>
    <property type="project" value="TreeGrafter"/>
</dbReference>
<dbReference type="eggNOG" id="COG3191">
    <property type="taxonomic scope" value="Bacteria"/>
</dbReference>
<gene>
    <name evidence="2" type="ORF">N177_4188</name>
</gene>
<evidence type="ECO:0000256" key="1">
    <source>
        <dbReference type="ARBA" id="ARBA00007068"/>
    </source>
</evidence>
<dbReference type="PATRIC" id="fig|631454.5.peg.4132"/>
<dbReference type="EMBL" id="AWXZ01000044">
    <property type="protein sequence ID" value="ESR22458.1"/>
    <property type="molecule type" value="Genomic_DNA"/>
</dbReference>
<evidence type="ECO:0000313" key="3">
    <source>
        <dbReference type="Proteomes" id="UP000017819"/>
    </source>
</evidence>
<dbReference type="RefSeq" id="WP_023434290.1">
    <property type="nucleotide sequence ID" value="NZ_AWXZ01000044.1"/>
</dbReference>
<dbReference type="SUPFAM" id="SSF56266">
    <property type="entry name" value="DmpA/ArgJ-like"/>
    <property type="match status" value="1"/>
</dbReference>
<dbReference type="Gene3D" id="3.60.70.12">
    <property type="entry name" value="L-amino peptidase D-ALA esterase/amidase"/>
    <property type="match status" value="1"/>
</dbReference>
<dbReference type="InterPro" id="IPR005321">
    <property type="entry name" value="Peptidase_S58_DmpA"/>
</dbReference>
<dbReference type="InterPro" id="IPR016117">
    <property type="entry name" value="ArgJ-like_dom_sf"/>
</dbReference>
<evidence type="ECO:0000313" key="2">
    <source>
        <dbReference type="EMBL" id="ESR22458.1"/>
    </source>
</evidence>
<accession>V4T766</accession>
<dbReference type="CDD" id="cd02252">
    <property type="entry name" value="nylC_like"/>
    <property type="match status" value="1"/>
</dbReference>
<comment type="caution">
    <text evidence="2">The sequence shown here is derived from an EMBL/GenBank/DDBJ whole genome shotgun (WGS) entry which is preliminary data.</text>
</comment>
<comment type="similarity">
    <text evidence="1">Belongs to the peptidase S58 family.</text>
</comment>
<dbReference type="PANTHER" id="PTHR36512:SF3">
    <property type="entry name" value="BLR5678 PROTEIN"/>
    <property type="match status" value="1"/>
</dbReference>
<proteinExistence type="inferred from homology"/>